<dbReference type="InterPro" id="IPR003593">
    <property type="entry name" value="AAA+_ATPase"/>
</dbReference>
<comment type="caution">
    <text evidence="5">The sequence shown here is derived from an EMBL/GenBank/DDBJ whole genome shotgun (WGS) entry which is preliminary data.</text>
</comment>
<evidence type="ECO:0000313" key="5">
    <source>
        <dbReference type="EMBL" id="GHJ87969.1"/>
    </source>
</evidence>
<evidence type="ECO:0000256" key="1">
    <source>
        <dbReference type="ARBA" id="ARBA00022448"/>
    </source>
</evidence>
<proteinExistence type="predicted"/>
<feature type="domain" description="ABC transporter" evidence="4">
    <location>
        <begin position="5"/>
        <end position="234"/>
    </location>
</feature>
<dbReference type="Gene3D" id="3.40.50.300">
    <property type="entry name" value="P-loop containing nucleotide triphosphate hydrolases"/>
    <property type="match status" value="1"/>
</dbReference>
<dbReference type="InterPro" id="IPR015856">
    <property type="entry name" value="ABC_transpr_CbiO/EcfA_su"/>
</dbReference>
<dbReference type="GO" id="GO:0005524">
    <property type="term" value="F:ATP binding"/>
    <property type="evidence" value="ECO:0007669"/>
    <property type="project" value="UniProtKB-KW"/>
</dbReference>
<keyword evidence="2" id="KW-0547">Nucleotide-binding</keyword>
<dbReference type="SUPFAM" id="SSF52540">
    <property type="entry name" value="P-loop containing nucleoside triphosphate hydrolases"/>
    <property type="match status" value="1"/>
</dbReference>
<evidence type="ECO:0000259" key="4">
    <source>
        <dbReference type="PROSITE" id="PS50893"/>
    </source>
</evidence>
<dbReference type="GO" id="GO:0016887">
    <property type="term" value="F:ATP hydrolysis activity"/>
    <property type="evidence" value="ECO:0007669"/>
    <property type="project" value="InterPro"/>
</dbReference>
<name>A0A8H3YFT3_9TREE</name>
<dbReference type="OrthoDB" id="6593433at2759"/>
<keyword evidence="6" id="KW-1185">Reference proteome</keyword>
<dbReference type="PANTHER" id="PTHR43119:SF1">
    <property type="entry name" value="ABC TRANSPORTER DOMAIN-CONTAINING PROTEIN"/>
    <property type="match status" value="1"/>
</dbReference>
<keyword evidence="3" id="KW-0067">ATP-binding</keyword>
<dbReference type="PROSITE" id="PS50893">
    <property type="entry name" value="ABC_TRANSPORTER_2"/>
    <property type="match status" value="1"/>
</dbReference>
<dbReference type="EMBL" id="BLZA01000023">
    <property type="protein sequence ID" value="GHJ87969.1"/>
    <property type="molecule type" value="Genomic_DNA"/>
</dbReference>
<accession>A0A8H3YFT3</accession>
<dbReference type="InterPro" id="IPR017871">
    <property type="entry name" value="ABC_transporter-like_CS"/>
</dbReference>
<organism evidence="5 6">
    <name type="scientific">Naganishia liquefaciens</name>
    <dbReference type="NCBI Taxonomy" id="104408"/>
    <lineage>
        <taxon>Eukaryota</taxon>
        <taxon>Fungi</taxon>
        <taxon>Dikarya</taxon>
        <taxon>Basidiomycota</taxon>
        <taxon>Agaricomycotina</taxon>
        <taxon>Tremellomycetes</taxon>
        <taxon>Filobasidiales</taxon>
        <taxon>Filobasidiaceae</taxon>
        <taxon>Naganishia</taxon>
    </lineage>
</organism>
<keyword evidence="1" id="KW-0813">Transport</keyword>
<gene>
    <name evidence="5" type="ORF">NliqN6_4371</name>
</gene>
<dbReference type="CDD" id="cd03225">
    <property type="entry name" value="ABC_cobalt_CbiO_domain1"/>
    <property type="match status" value="1"/>
</dbReference>
<dbReference type="InterPro" id="IPR003439">
    <property type="entry name" value="ABC_transporter-like_ATP-bd"/>
</dbReference>
<evidence type="ECO:0000256" key="2">
    <source>
        <dbReference type="ARBA" id="ARBA00022741"/>
    </source>
</evidence>
<dbReference type="Pfam" id="PF00005">
    <property type="entry name" value="ABC_tran"/>
    <property type="match status" value="1"/>
</dbReference>
<dbReference type="PROSITE" id="PS00211">
    <property type="entry name" value="ABC_TRANSPORTER_1"/>
    <property type="match status" value="1"/>
</dbReference>
<reference evidence="5" key="1">
    <citation type="submission" date="2020-07" db="EMBL/GenBank/DDBJ databases">
        <title>Draft Genome Sequence of a Deep-Sea Yeast, Naganishia (Cryptococcus) liquefaciens strain N6.</title>
        <authorList>
            <person name="Han Y.W."/>
            <person name="Kajitani R."/>
            <person name="Morimoto H."/>
            <person name="Parhat M."/>
            <person name="Tsubouchi H."/>
            <person name="Bakenova O."/>
            <person name="Ogata M."/>
            <person name="Argunhan B."/>
            <person name="Aoki R."/>
            <person name="Kajiwara S."/>
            <person name="Itoh T."/>
            <person name="Iwasaki H."/>
        </authorList>
    </citation>
    <scope>NUCLEOTIDE SEQUENCE</scope>
    <source>
        <strain evidence="5">N6</strain>
    </source>
</reference>
<protein>
    <recommendedName>
        <fullName evidence="4">ABC transporter domain-containing protein</fullName>
    </recommendedName>
</protein>
<evidence type="ECO:0000313" key="6">
    <source>
        <dbReference type="Proteomes" id="UP000620104"/>
    </source>
</evidence>
<dbReference type="SMART" id="SM00382">
    <property type="entry name" value="AAA"/>
    <property type="match status" value="1"/>
</dbReference>
<dbReference type="PANTHER" id="PTHR43119">
    <property type="entry name" value="ABC TRANSPORT PROTEIN ATP-BINDING COMPONENT-RELATED"/>
    <property type="match status" value="1"/>
</dbReference>
<dbReference type="Proteomes" id="UP000620104">
    <property type="component" value="Unassembled WGS sequence"/>
</dbReference>
<dbReference type="GO" id="GO:0016020">
    <property type="term" value="C:membrane"/>
    <property type="evidence" value="ECO:0007669"/>
    <property type="project" value="InterPro"/>
</dbReference>
<dbReference type="AlphaFoldDB" id="A0A8H3YFT3"/>
<dbReference type="GO" id="GO:0055085">
    <property type="term" value="P:transmembrane transport"/>
    <property type="evidence" value="ECO:0007669"/>
    <property type="project" value="InterPro"/>
</dbReference>
<sequence length="236" mass="25921">MAPLLTVRNLTLRTDSGKPIFENINLDVDEGEVLVLKGRSGSGKTTLLKCIAELVLYQEGEIRLHGKKASEYGVPNYRTKVLYVPQRPSLLPGTPQDFLTTILSYSSRHNAIPKGSKDARRAGTGQPVWERALEVSREWGMDGAMWRREWATLSGGEAQRMGLACAVALGMAEVLLLDEPTSALDPESIKKVEKTLLSLLPNGDKPDGTLKTLVWITHEAAQGDRVGTRTFDVSEH</sequence>
<dbReference type="InterPro" id="IPR027417">
    <property type="entry name" value="P-loop_NTPase"/>
</dbReference>
<evidence type="ECO:0000256" key="3">
    <source>
        <dbReference type="ARBA" id="ARBA00022840"/>
    </source>
</evidence>